<feature type="non-terminal residue" evidence="1">
    <location>
        <position position="103"/>
    </location>
</feature>
<feature type="non-terminal residue" evidence="1">
    <location>
        <position position="1"/>
    </location>
</feature>
<protein>
    <submittedName>
        <fullName evidence="1">35929_t:CDS:1</fullName>
    </submittedName>
</protein>
<keyword evidence="2" id="KW-1185">Reference proteome</keyword>
<dbReference type="EMBL" id="CAJVQC010076739">
    <property type="protein sequence ID" value="CAG8814937.1"/>
    <property type="molecule type" value="Genomic_DNA"/>
</dbReference>
<organism evidence="1 2">
    <name type="scientific">Racocetra persica</name>
    <dbReference type="NCBI Taxonomy" id="160502"/>
    <lineage>
        <taxon>Eukaryota</taxon>
        <taxon>Fungi</taxon>
        <taxon>Fungi incertae sedis</taxon>
        <taxon>Mucoromycota</taxon>
        <taxon>Glomeromycotina</taxon>
        <taxon>Glomeromycetes</taxon>
        <taxon>Diversisporales</taxon>
        <taxon>Gigasporaceae</taxon>
        <taxon>Racocetra</taxon>
    </lineage>
</organism>
<evidence type="ECO:0000313" key="1">
    <source>
        <dbReference type="EMBL" id="CAG8814937.1"/>
    </source>
</evidence>
<proteinExistence type="predicted"/>
<sequence>HSELLIALQLLTPCSTVRSLVMNNNFETAELCQFLIMYILESKINTSTKDFSIDYYNNCYKSTFVPISKLGLSTTVHPLINQFGRIQIRSEIFGSRMTPKYQK</sequence>
<comment type="caution">
    <text evidence="1">The sequence shown here is derived from an EMBL/GenBank/DDBJ whole genome shotgun (WGS) entry which is preliminary data.</text>
</comment>
<dbReference type="Proteomes" id="UP000789920">
    <property type="component" value="Unassembled WGS sequence"/>
</dbReference>
<name>A0ACA9RYI9_9GLOM</name>
<gene>
    <name evidence="1" type="ORF">RPERSI_LOCUS24106</name>
</gene>
<reference evidence="1" key="1">
    <citation type="submission" date="2021-06" db="EMBL/GenBank/DDBJ databases">
        <authorList>
            <person name="Kallberg Y."/>
            <person name="Tangrot J."/>
            <person name="Rosling A."/>
        </authorList>
    </citation>
    <scope>NUCLEOTIDE SEQUENCE</scope>
    <source>
        <strain evidence="1">MA461A</strain>
    </source>
</reference>
<accession>A0ACA9RYI9</accession>
<evidence type="ECO:0000313" key="2">
    <source>
        <dbReference type="Proteomes" id="UP000789920"/>
    </source>
</evidence>